<proteinExistence type="predicted"/>
<protein>
    <submittedName>
        <fullName evidence="2">Uncharacterized protein</fullName>
    </submittedName>
</protein>
<name>A0A4Q9FHP3_9FLAO</name>
<dbReference type="RefSeq" id="WP_130962460.1">
    <property type="nucleotide sequence ID" value="NZ_SIRT01000001.1"/>
</dbReference>
<keyword evidence="3" id="KW-1185">Reference proteome</keyword>
<feature type="chain" id="PRO_5020922323" evidence="1">
    <location>
        <begin position="23"/>
        <end position="390"/>
    </location>
</feature>
<evidence type="ECO:0000313" key="3">
    <source>
        <dbReference type="Proteomes" id="UP000291142"/>
    </source>
</evidence>
<evidence type="ECO:0000256" key="1">
    <source>
        <dbReference type="SAM" id="SignalP"/>
    </source>
</evidence>
<dbReference type="AlphaFoldDB" id="A0A4Q9FHP3"/>
<dbReference type="PROSITE" id="PS51257">
    <property type="entry name" value="PROKAR_LIPOPROTEIN"/>
    <property type="match status" value="1"/>
</dbReference>
<keyword evidence="1" id="KW-0732">Signal</keyword>
<comment type="caution">
    <text evidence="2">The sequence shown here is derived from an EMBL/GenBank/DDBJ whole genome shotgun (WGS) entry which is preliminary data.</text>
</comment>
<dbReference type="Proteomes" id="UP000291142">
    <property type="component" value="Unassembled WGS sequence"/>
</dbReference>
<dbReference type="EMBL" id="SIRT01000001">
    <property type="protein sequence ID" value="TBN06472.1"/>
    <property type="molecule type" value="Genomic_DNA"/>
</dbReference>
<sequence length="390" mass="42614">MKKIILSMLVISLLLLSCNNELIEFQEENLIESQENSSVSFSKSTSKTLVNCEPDLDALELNLPQTVSVFAKQAECIEGGGSFAALDIDNGYLAGSNIPAWCADLEGLLTSDTFSYDVYSSYEDVSGLEQSPGVPLFENPNDFDRINWLLNQDIIGTESPNGGIYTFGHLQWAIWEIIEGTGNNCTDDCDFLSCDPIDQWDNNKSDNERLGLELVVAAAEYGEGFIPQCGQKIAVILASTTQQSLIITIDVPEKEVRISGCETAFAKGNSNDDSICFIDDDAYKFKRWGWNIGPLSEGEYTYNVYAGAGQCDVSKGSLVGTVTVNYSDGNVDVTYNIDDGYVLKETHVYAGNDKYPANKKGKPTVAPGKYTIQDNLTGNIYVIAHAVVCK</sequence>
<feature type="signal peptide" evidence="1">
    <location>
        <begin position="1"/>
        <end position="22"/>
    </location>
</feature>
<evidence type="ECO:0000313" key="2">
    <source>
        <dbReference type="EMBL" id="TBN06472.1"/>
    </source>
</evidence>
<reference evidence="2 3" key="1">
    <citation type="submission" date="2019-02" db="EMBL/GenBank/DDBJ databases">
        <title>Hyunsoonleella sp., isolated from marine sediment.</title>
        <authorList>
            <person name="Liu B.-T."/>
        </authorList>
    </citation>
    <scope>NUCLEOTIDE SEQUENCE [LARGE SCALE GENOMIC DNA]</scope>
    <source>
        <strain evidence="2 3">T58</strain>
    </source>
</reference>
<gene>
    <name evidence="2" type="ORF">EYD45_00905</name>
</gene>
<organism evidence="2 3">
    <name type="scientific">Hyunsoonleella flava</name>
    <dbReference type="NCBI Taxonomy" id="2527939"/>
    <lineage>
        <taxon>Bacteria</taxon>
        <taxon>Pseudomonadati</taxon>
        <taxon>Bacteroidota</taxon>
        <taxon>Flavobacteriia</taxon>
        <taxon>Flavobacteriales</taxon>
        <taxon>Flavobacteriaceae</taxon>
    </lineage>
</organism>
<dbReference type="OrthoDB" id="599464at2"/>
<accession>A0A4Q9FHP3</accession>